<comment type="cofactor">
    <cofactor evidence="2">
        <name>Ca(2+)</name>
        <dbReference type="ChEBI" id="CHEBI:29108"/>
    </cofactor>
</comment>
<dbReference type="InterPro" id="IPR002016">
    <property type="entry name" value="Haem_peroxidase"/>
</dbReference>
<evidence type="ECO:0000256" key="7">
    <source>
        <dbReference type="ARBA" id="ARBA00023004"/>
    </source>
</evidence>
<keyword evidence="6" id="KW-0479">Metal-binding</keyword>
<dbReference type="AlphaFoldDB" id="A0A8T2T3F0"/>
<accession>A0A8T2T3F0</accession>
<evidence type="ECO:0000256" key="1">
    <source>
        <dbReference type="ARBA" id="ARBA00000189"/>
    </source>
</evidence>
<comment type="catalytic activity">
    <reaction evidence="1">
        <text>2 a phenolic donor + H2O2 = 2 a phenolic radical donor + 2 H2O</text>
        <dbReference type="Rhea" id="RHEA:56136"/>
        <dbReference type="ChEBI" id="CHEBI:15377"/>
        <dbReference type="ChEBI" id="CHEBI:16240"/>
        <dbReference type="ChEBI" id="CHEBI:139520"/>
        <dbReference type="ChEBI" id="CHEBI:139521"/>
        <dbReference type="EC" id="1.11.1.7"/>
    </reaction>
</comment>
<dbReference type="EMBL" id="CM035420">
    <property type="protein sequence ID" value="KAH7405001.1"/>
    <property type="molecule type" value="Genomic_DNA"/>
</dbReference>
<dbReference type="GO" id="GO:0006979">
    <property type="term" value="P:response to oxidative stress"/>
    <property type="evidence" value="ECO:0007669"/>
    <property type="project" value="InterPro"/>
</dbReference>
<keyword evidence="4" id="KW-0560">Oxidoreductase</keyword>
<dbReference type="PROSITE" id="PS50873">
    <property type="entry name" value="PEROXIDASE_4"/>
    <property type="match status" value="1"/>
</dbReference>
<dbReference type="Proteomes" id="UP000825935">
    <property type="component" value="Chromosome 15"/>
</dbReference>
<dbReference type="PANTHER" id="PTHR31388:SF3">
    <property type="entry name" value="PEROXIDASE 72"/>
    <property type="match status" value="1"/>
</dbReference>
<evidence type="ECO:0000313" key="11">
    <source>
        <dbReference type="Proteomes" id="UP000825935"/>
    </source>
</evidence>
<dbReference type="OrthoDB" id="2113341at2759"/>
<keyword evidence="5" id="KW-0349">Heme</keyword>
<dbReference type="InterPro" id="IPR010255">
    <property type="entry name" value="Haem_peroxidase_sf"/>
</dbReference>
<reference evidence="10" key="1">
    <citation type="submission" date="2021-08" db="EMBL/GenBank/DDBJ databases">
        <title>WGS assembly of Ceratopteris richardii.</title>
        <authorList>
            <person name="Marchant D.B."/>
            <person name="Chen G."/>
            <person name="Jenkins J."/>
            <person name="Shu S."/>
            <person name="Leebens-Mack J."/>
            <person name="Grimwood J."/>
            <person name="Schmutz J."/>
            <person name="Soltis P."/>
            <person name="Soltis D."/>
            <person name="Chen Z.-H."/>
        </authorList>
    </citation>
    <scope>NUCLEOTIDE SEQUENCE</scope>
    <source>
        <strain evidence="10">Whitten #5841</strain>
        <tissue evidence="10">Leaf</tissue>
    </source>
</reference>
<keyword evidence="11" id="KW-1185">Reference proteome</keyword>
<organism evidence="10 11">
    <name type="scientific">Ceratopteris richardii</name>
    <name type="common">Triangle waterfern</name>
    <dbReference type="NCBI Taxonomy" id="49495"/>
    <lineage>
        <taxon>Eukaryota</taxon>
        <taxon>Viridiplantae</taxon>
        <taxon>Streptophyta</taxon>
        <taxon>Embryophyta</taxon>
        <taxon>Tracheophyta</taxon>
        <taxon>Polypodiopsida</taxon>
        <taxon>Polypodiidae</taxon>
        <taxon>Polypodiales</taxon>
        <taxon>Pteridineae</taxon>
        <taxon>Pteridaceae</taxon>
        <taxon>Parkerioideae</taxon>
        <taxon>Ceratopteris</taxon>
    </lineage>
</organism>
<evidence type="ECO:0000313" key="10">
    <source>
        <dbReference type="EMBL" id="KAH7405001.1"/>
    </source>
</evidence>
<dbReference type="GO" id="GO:0046872">
    <property type="term" value="F:metal ion binding"/>
    <property type="evidence" value="ECO:0007669"/>
    <property type="project" value="UniProtKB-KW"/>
</dbReference>
<dbReference type="Pfam" id="PF00141">
    <property type="entry name" value="peroxidase"/>
    <property type="match status" value="1"/>
</dbReference>
<dbReference type="PANTHER" id="PTHR31388">
    <property type="entry name" value="PEROXIDASE 72-RELATED"/>
    <property type="match status" value="1"/>
</dbReference>
<evidence type="ECO:0000256" key="2">
    <source>
        <dbReference type="ARBA" id="ARBA00001913"/>
    </source>
</evidence>
<evidence type="ECO:0000259" key="9">
    <source>
        <dbReference type="PROSITE" id="PS50873"/>
    </source>
</evidence>
<dbReference type="GO" id="GO:0140825">
    <property type="term" value="F:lactoperoxidase activity"/>
    <property type="evidence" value="ECO:0007669"/>
    <property type="project" value="UniProtKB-EC"/>
</dbReference>
<evidence type="ECO:0000256" key="3">
    <source>
        <dbReference type="ARBA" id="ARBA00001970"/>
    </source>
</evidence>
<evidence type="ECO:0000256" key="5">
    <source>
        <dbReference type="ARBA" id="ARBA00022617"/>
    </source>
</evidence>
<comment type="caution">
    <text evidence="10">The sequence shown here is derived from an EMBL/GenBank/DDBJ whole genome shotgun (WGS) entry which is preliminary data.</text>
</comment>
<comment type="cofactor">
    <cofactor evidence="3">
        <name>heme b</name>
        <dbReference type="ChEBI" id="CHEBI:60344"/>
    </cofactor>
</comment>
<comment type="similarity">
    <text evidence="8">Belongs to the peroxidase family.</text>
</comment>
<dbReference type="InterPro" id="IPR000823">
    <property type="entry name" value="Peroxidase_pln"/>
</dbReference>
<keyword evidence="7" id="KW-0408">Iron</keyword>
<feature type="domain" description="Plant heme peroxidase family profile" evidence="9">
    <location>
        <begin position="1"/>
        <end position="99"/>
    </location>
</feature>
<dbReference type="SUPFAM" id="SSF48113">
    <property type="entry name" value="Heme-dependent peroxidases"/>
    <property type="match status" value="1"/>
</dbReference>
<gene>
    <name evidence="10" type="ORF">KP509_15G053300</name>
</gene>
<keyword evidence="4" id="KW-0575">Peroxidase</keyword>
<dbReference type="Gene3D" id="1.10.420.10">
    <property type="entry name" value="Peroxidase, domain 2"/>
    <property type="match status" value="1"/>
</dbReference>
<proteinExistence type="inferred from homology"/>
<sequence length="150" mass="17023">MDPRFRCPNRNSLHGLEVIDEAKRALEQECPRLISCADIIRLAARHAVVSSEGRDSMRRASCILDSLITTACVLDNDQEKSACNYSPTSRVSGIESLPSVDLYDTRYRRKRVKLTSTLPQRPTTSALAQAYAENEDLFFEDFKHAMIKMR</sequence>
<evidence type="ECO:0000256" key="6">
    <source>
        <dbReference type="ARBA" id="ARBA00022723"/>
    </source>
</evidence>
<evidence type="ECO:0000256" key="4">
    <source>
        <dbReference type="ARBA" id="ARBA00022559"/>
    </source>
</evidence>
<name>A0A8T2T3F0_CERRI</name>
<protein>
    <recommendedName>
        <fullName evidence="9">Plant heme peroxidase family profile domain-containing protein</fullName>
    </recommendedName>
</protein>
<dbReference type="GO" id="GO:0020037">
    <property type="term" value="F:heme binding"/>
    <property type="evidence" value="ECO:0007669"/>
    <property type="project" value="InterPro"/>
</dbReference>
<dbReference type="Gene3D" id="1.10.520.10">
    <property type="match status" value="1"/>
</dbReference>
<evidence type="ECO:0000256" key="8">
    <source>
        <dbReference type="RuleBase" id="RU004241"/>
    </source>
</evidence>